<reference evidence="12 13" key="2">
    <citation type="journal article" date="2010" name="J. Bacteriol.">
        <title>Complete genome sequence of Beijerinckia indica subsp. indica.</title>
        <authorList>
            <person name="Tamas I."/>
            <person name="Dedysh S.N."/>
            <person name="Liesack W."/>
            <person name="Stott M.B."/>
            <person name="Alam M."/>
            <person name="Murrell J.C."/>
            <person name="Dunfield P.F."/>
        </authorList>
    </citation>
    <scope>NUCLEOTIDE SEQUENCE [LARGE SCALE GENOMIC DNA]</scope>
    <source>
        <strain evidence="13">ATCC 9039 / DSM 1715 / NCIMB 8712</strain>
    </source>
</reference>
<dbReference type="KEGG" id="bid:Bind_3518"/>
<keyword evidence="13" id="KW-1185">Reference proteome</keyword>
<dbReference type="Proteomes" id="UP000001695">
    <property type="component" value="Chromosome"/>
</dbReference>
<keyword evidence="5" id="KW-0436">Ligase</keyword>
<keyword evidence="8" id="KW-0460">Magnesium</keyword>
<evidence type="ECO:0000256" key="2">
    <source>
        <dbReference type="ARBA" id="ARBA00004953"/>
    </source>
</evidence>
<evidence type="ECO:0000259" key="11">
    <source>
        <dbReference type="Pfam" id="PF07685"/>
    </source>
</evidence>
<dbReference type="AlphaFoldDB" id="B2IFH5"/>
<evidence type="ECO:0000256" key="6">
    <source>
        <dbReference type="ARBA" id="ARBA00022741"/>
    </source>
</evidence>
<keyword evidence="4" id="KW-0169">Cobalamin biosynthesis</keyword>
<dbReference type="InterPro" id="IPR027417">
    <property type="entry name" value="P-loop_NTPase"/>
</dbReference>
<gene>
    <name evidence="12" type="ordered locus">Bind_3518</name>
</gene>
<comment type="cofactor">
    <cofactor evidence="1">
        <name>Mg(2+)</name>
        <dbReference type="ChEBI" id="CHEBI:18420"/>
    </cofactor>
</comment>
<dbReference type="PANTHER" id="PTHR43873">
    <property type="entry name" value="COBYRINATE A,C-DIAMIDE SYNTHASE"/>
    <property type="match status" value="1"/>
</dbReference>
<reference evidence="13" key="1">
    <citation type="submission" date="2008-03" db="EMBL/GenBank/DDBJ databases">
        <title>Complete sequence of chromosome of Beijerinckia indica subsp. indica ATCC 9039.</title>
        <authorList>
            <consortium name="US DOE Joint Genome Institute"/>
            <person name="Copeland A."/>
            <person name="Lucas S."/>
            <person name="Lapidus A."/>
            <person name="Glavina del Rio T."/>
            <person name="Dalin E."/>
            <person name="Tice H."/>
            <person name="Bruce D."/>
            <person name="Goodwin L."/>
            <person name="Pitluck S."/>
            <person name="LaButti K."/>
            <person name="Schmutz J."/>
            <person name="Larimer F."/>
            <person name="Land M."/>
            <person name="Hauser L."/>
            <person name="Kyrpides N."/>
            <person name="Mikhailova N."/>
            <person name="Dunfield P.F."/>
            <person name="Dedysh S.N."/>
            <person name="Liesack W."/>
            <person name="Saw J.H."/>
            <person name="Alam M."/>
            <person name="Chen Y."/>
            <person name="Murrell J.C."/>
            <person name="Richardson P."/>
        </authorList>
    </citation>
    <scope>NUCLEOTIDE SEQUENCE [LARGE SCALE GENOMIC DNA]</scope>
    <source>
        <strain evidence="13">ATCC 9039 / DSM 1715 / NCIMB 8712</strain>
    </source>
</reference>
<dbReference type="SUPFAM" id="SSF52317">
    <property type="entry name" value="Class I glutamine amidotransferase-like"/>
    <property type="match status" value="1"/>
</dbReference>
<dbReference type="PROSITE" id="PS51274">
    <property type="entry name" value="GATASE_COBBQ"/>
    <property type="match status" value="1"/>
</dbReference>
<proteinExistence type="inferred from homology"/>
<dbReference type="Pfam" id="PF07685">
    <property type="entry name" value="GATase_3"/>
    <property type="match status" value="1"/>
</dbReference>
<dbReference type="SUPFAM" id="SSF52540">
    <property type="entry name" value="P-loop containing nucleoside triphosphate hydrolases"/>
    <property type="match status" value="1"/>
</dbReference>
<dbReference type="InterPro" id="IPR029062">
    <property type="entry name" value="Class_I_gatase-like"/>
</dbReference>
<evidence type="ECO:0000256" key="4">
    <source>
        <dbReference type="ARBA" id="ARBA00022573"/>
    </source>
</evidence>
<keyword evidence="7" id="KW-0067">ATP-binding</keyword>
<evidence type="ECO:0000313" key="12">
    <source>
        <dbReference type="EMBL" id="ACB97075.1"/>
    </source>
</evidence>
<name>B2IFH5_BEII9</name>
<sequence>MLTLGLMRAWRKMGVAIAGTKNGPDYIDPAFHEVATGRQSYNLDTYAMPPSLILALAEEASQDEAIILCEGSMGLFDGVVAPEGRSGASADLAALFGWPVVLVLDVKGQAQTAAAIVKGCATYDPRVRIGGVILNNVSSERHRVLITEAIAQLGLPVLGSLPRDAAMDWPERHLGLVQARETPDLESKLEALADFVAANVDLAGLLDLAREQPLAIPSHIQTLAPPAQNIAIARDEAFSFLYPHLLLGWRRAGAEFTFFSPLADEPVPHHCDFCWLPGGYPELHAGRLAAAERFLASLGSFAQRGIHGECGGYMLLGESLTDAAGKAHRMAGLLGHSCSFEKRRLHLGYREARLAADGALGAAGSLLRGHEFHYATVSETHDEPFAEVHDAQGKLAHPGSRRGRVSGSFFHVIAPASLMLAP</sequence>
<feature type="domain" description="CobQ/CobB/MinD/ParA nucleotide binding" evidence="10">
    <location>
        <begin position="2"/>
        <end position="174"/>
    </location>
</feature>
<dbReference type="InterPro" id="IPR002586">
    <property type="entry name" value="CobQ/CobB/MinD/ParA_Nub-bd_dom"/>
</dbReference>
<dbReference type="InterPro" id="IPR011698">
    <property type="entry name" value="GATase_3"/>
</dbReference>
<dbReference type="NCBIfam" id="NF002204">
    <property type="entry name" value="PRK01077.1"/>
    <property type="match status" value="1"/>
</dbReference>
<protein>
    <submittedName>
        <fullName evidence="12">Cobyrinic acid a,c-diamide synthase</fullName>
    </submittedName>
</protein>
<dbReference type="InterPro" id="IPR004484">
    <property type="entry name" value="CbiA/CobB_synth"/>
</dbReference>
<dbReference type="STRING" id="395963.Bind_3518"/>
<evidence type="ECO:0000256" key="9">
    <source>
        <dbReference type="ARBA" id="ARBA00022962"/>
    </source>
</evidence>
<evidence type="ECO:0000256" key="1">
    <source>
        <dbReference type="ARBA" id="ARBA00001946"/>
    </source>
</evidence>
<comment type="pathway">
    <text evidence="2">Cofactor biosynthesis; adenosylcobalamin biosynthesis.</text>
</comment>
<evidence type="ECO:0000256" key="5">
    <source>
        <dbReference type="ARBA" id="ARBA00022598"/>
    </source>
</evidence>
<dbReference type="Gene3D" id="3.40.50.300">
    <property type="entry name" value="P-loop containing nucleotide triphosphate hydrolases"/>
    <property type="match status" value="1"/>
</dbReference>
<dbReference type="GO" id="GO:0005524">
    <property type="term" value="F:ATP binding"/>
    <property type="evidence" value="ECO:0007669"/>
    <property type="project" value="UniProtKB-KW"/>
</dbReference>
<dbReference type="GO" id="GO:0042242">
    <property type="term" value="F:cobyrinic acid a,c-diamide synthase activity"/>
    <property type="evidence" value="ECO:0007669"/>
    <property type="project" value="InterPro"/>
</dbReference>
<dbReference type="Pfam" id="PF01656">
    <property type="entry name" value="CbiA"/>
    <property type="match status" value="1"/>
</dbReference>
<evidence type="ECO:0000313" key="13">
    <source>
        <dbReference type="Proteomes" id="UP000001695"/>
    </source>
</evidence>
<dbReference type="GO" id="GO:0009236">
    <property type="term" value="P:cobalamin biosynthetic process"/>
    <property type="evidence" value="ECO:0007669"/>
    <property type="project" value="UniProtKB-KW"/>
</dbReference>
<dbReference type="HOGENOM" id="CLU_022752_0_0_5"/>
<dbReference type="eggNOG" id="COG1797">
    <property type="taxonomic scope" value="Bacteria"/>
</dbReference>
<accession>B2IFH5</accession>
<keyword evidence="6" id="KW-0547">Nucleotide-binding</keyword>
<dbReference type="PANTHER" id="PTHR43873:SF1">
    <property type="entry name" value="COBYRINATE A,C-DIAMIDE SYNTHASE"/>
    <property type="match status" value="1"/>
</dbReference>
<dbReference type="EMBL" id="CP001016">
    <property type="protein sequence ID" value="ACB97075.1"/>
    <property type="molecule type" value="Genomic_DNA"/>
</dbReference>
<evidence type="ECO:0000259" key="10">
    <source>
        <dbReference type="Pfam" id="PF01656"/>
    </source>
</evidence>
<evidence type="ECO:0000256" key="8">
    <source>
        <dbReference type="ARBA" id="ARBA00022842"/>
    </source>
</evidence>
<organism evidence="12 13">
    <name type="scientific">Beijerinckia indica subsp. indica (strain ATCC 9039 / DSM 1715 / NCIMB 8712)</name>
    <dbReference type="NCBI Taxonomy" id="395963"/>
    <lineage>
        <taxon>Bacteria</taxon>
        <taxon>Pseudomonadati</taxon>
        <taxon>Pseudomonadota</taxon>
        <taxon>Alphaproteobacteria</taxon>
        <taxon>Hyphomicrobiales</taxon>
        <taxon>Beijerinckiaceae</taxon>
        <taxon>Beijerinckia</taxon>
    </lineage>
</organism>
<dbReference type="NCBIfam" id="TIGR00379">
    <property type="entry name" value="cobB"/>
    <property type="match status" value="1"/>
</dbReference>
<feature type="domain" description="CobB/CobQ-like glutamine amidotransferase" evidence="11">
    <location>
        <begin position="229"/>
        <end position="414"/>
    </location>
</feature>
<evidence type="ECO:0000256" key="7">
    <source>
        <dbReference type="ARBA" id="ARBA00022840"/>
    </source>
</evidence>
<evidence type="ECO:0000256" key="3">
    <source>
        <dbReference type="ARBA" id="ARBA00006205"/>
    </source>
</evidence>
<keyword evidence="9" id="KW-0315">Glutamine amidotransferase</keyword>
<comment type="similarity">
    <text evidence="3">Belongs to the CobB/CobQ family. CobQ subfamily.</text>
</comment>